<evidence type="ECO:0000313" key="2">
    <source>
        <dbReference type="Proteomes" id="UP000005289"/>
    </source>
</evidence>
<protein>
    <submittedName>
        <fullName evidence="1">Uncharacterized protein</fullName>
    </submittedName>
</protein>
<dbReference type="KEGG" id="tti:THITH_01575"/>
<evidence type="ECO:0000313" key="1">
    <source>
        <dbReference type="EMBL" id="AHE99842.1"/>
    </source>
</evidence>
<accession>W0DRF8</accession>
<dbReference type="OrthoDB" id="10009894at2"/>
<keyword evidence="2" id="KW-1185">Reference proteome</keyword>
<name>W0DRF8_9GAMM</name>
<gene>
    <name evidence="1" type="ORF">THITH_01575</name>
</gene>
<dbReference type="RefSeq" id="WP_006746279.1">
    <property type="nucleotide sequence ID" value="NZ_CP007029.1"/>
</dbReference>
<dbReference type="EMBL" id="CP007029">
    <property type="protein sequence ID" value="AHE99842.1"/>
    <property type="molecule type" value="Genomic_DNA"/>
</dbReference>
<reference evidence="1 2" key="1">
    <citation type="submission" date="2013-12" db="EMBL/GenBank/DDBJ databases">
        <authorList>
            <consortium name="DOE Joint Genome Institute"/>
            <person name="Muyzer G."/>
            <person name="Huntemann M."/>
            <person name="Han J."/>
            <person name="Chen A."/>
            <person name="Kyrpides N."/>
            <person name="Mavromatis K."/>
            <person name="Markowitz V."/>
            <person name="Palaniappan K."/>
            <person name="Ivanova N."/>
            <person name="Schaumberg A."/>
            <person name="Pati A."/>
            <person name="Liolios K."/>
            <person name="Nordberg H.P."/>
            <person name="Cantor M.N."/>
            <person name="Hua S.X."/>
            <person name="Woyke T."/>
        </authorList>
    </citation>
    <scope>NUCLEOTIDE SEQUENCE [LARGE SCALE GENOMIC DNA]</scope>
    <source>
        <strain evidence="1 2">ARh 1</strain>
    </source>
</reference>
<dbReference type="AlphaFoldDB" id="W0DRF8"/>
<proteinExistence type="predicted"/>
<dbReference type="HOGENOM" id="CLU_2025705_0_0_6"/>
<dbReference type="Proteomes" id="UP000005289">
    <property type="component" value="Chromosome"/>
</dbReference>
<organism evidence="1 2">
    <name type="scientific">Thioalkalivibrio paradoxus ARh 1</name>
    <dbReference type="NCBI Taxonomy" id="713585"/>
    <lineage>
        <taxon>Bacteria</taxon>
        <taxon>Pseudomonadati</taxon>
        <taxon>Pseudomonadota</taxon>
        <taxon>Gammaproteobacteria</taxon>
        <taxon>Chromatiales</taxon>
        <taxon>Ectothiorhodospiraceae</taxon>
        <taxon>Thioalkalivibrio</taxon>
    </lineage>
</organism>
<dbReference type="STRING" id="713585.THITH_01575"/>
<sequence length="146" mass="17154">MNHESRVAKALRTLDAPARRAPIVWTGARIQEELAKALLPLVRKQRREAEERTYLEREARFLRGTDSPFLQARLARIEARIAEIAPPEPEPTRRQRREYRKRLAEELADLRRRADRFDHDPAWAEVLARETIAERRAQLAESRRAS</sequence>